<keyword evidence="2" id="KW-1185">Reference proteome</keyword>
<evidence type="ECO:0000313" key="1">
    <source>
        <dbReference type="EMBL" id="KAJ8670129.1"/>
    </source>
</evidence>
<accession>A0ACC2NIH5</accession>
<evidence type="ECO:0000313" key="2">
    <source>
        <dbReference type="Proteomes" id="UP001239111"/>
    </source>
</evidence>
<comment type="caution">
    <text evidence="1">The sequence shown here is derived from an EMBL/GenBank/DDBJ whole genome shotgun (WGS) entry which is preliminary data.</text>
</comment>
<name>A0ACC2NIH5_9HYME</name>
<dbReference type="EMBL" id="CM056743">
    <property type="protein sequence ID" value="KAJ8670129.1"/>
    <property type="molecule type" value="Genomic_DNA"/>
</dbReference>
<sequence length="353" mass="40632">MTLLVWMLSAVVVPGFVNAQNVDPLYIELNDGNLMPRVGFGTFNIEPRQVDKAIESALQNGYRHFDLAPKYGNEEAVGKAFKRLFAEGYDREQLFIATKLEPQVLRASDVSLAVEKTLRTLGIGYIDMYLIHVPFGFQRTPDLDWVRSENGSFALDYSTDLVAVWRAMENLVLAGRIRSIGLSNFNETQISRIWNNSRIKPSNIQMEVNAYIQQQRFVEWCQEQGMVVTAYSPLGSRDTNRFRKKRHALALSHTLPHMLDHPVVISMAHRYSRSPAQILLRYSYQRNIVVIPKSVNPKWIAENINIFDFYLRKSDMGQLRALDQHGRYKKFDFSTLTGARNHPEFPFVTRLAE</sequence>
<organism evidence="1 2">
    <name type="scientific">Eretmocerus hayati</name>
    <dbReference type="NCBI Taxonomy" id="131215"/>
    <lineage>
        <taxon>Eukaryota</taxon>
        <taxon>Metazoa</taxon>
        <taxon>Ecdysozoa</taxon>
        <taxon>Arthropoda</taxon>
        <taxon>Hexapoda</taxon>
        <taxon>Insecta</taxon>
        <taxon>Pterygota</taxon>
        <taxon>Neoptera</taxon>
        <taxon>Endopterygota</taxon>
        <taxon>Hymenoptera</taxon>
        <taxon>Apocrita</taxon>
        <taxon>Proctotrupomorpha</taxon>
        <taxon>Chalcidoidea</taxon>
        <taxon>Aphelinidae</taxon>
        <taxon>Aphelininae</taxon>
        <taxon>Eretmocerus</taxon>
    </lineage>
</organism>
<gene>
    <name evidence="1" type="ORF">QAD02_001388</name>
</gene>
<protein>
    <submittedName>
        <fullName evidence="1">Uncharacterized protein</fullName>
    </submittedName>
</protein>
<dbReference type="Proteomes" id="UP001239111">
    <property type="component" value="Chromosome 3"/>
</dbReference>
<proteinExistence type="predicted"/>
<reference evidence="1" key="1">
    <citation type="submission" date="2023-04" db="EMBL/GenBank/DDBJ databases">
        <title>A chromosome-level genome assembly of the parasitoid wasp Eretmocerus hayati.</title>
        <authorList>
            <person name="Zhong Y."/>
            <person name="Liu S."/>
            <person name="Liu Y."/>
        </authorList>
    </citation>
    <scope>NUCLEOTIDE SEQUENCE</scope>
    <source>
        <strain evidence="1">ZJU_SS_LIU_2023</strain>
    </source>
</reference>